<evidence type="ECO:0000259" key="2">
    <source>
        <dbReference type="Pfam" id="PF14530"/>
    </source>
</evidence>
<protein>
    <recommendedName>
        <fullName evidence="2">DUF4439 domain-containing protein</fullName>
    </recommendedName>
</protein>
<evidence type="ECO:0000313" key="4">
    <source>
        <dbReference type="Proteomes" id="UP001209654"/>
    </source>
</evidence>
<feature type="domain" description="DUF4439" evidence="2">
    <location>
        <begin position="250"/>
        <end position="375"/>
    </location>
</feature>
<feature type="region of interest" description="Disordered" evidence="1">
    <location>
        <begin position="201"/>
        <end position="246"/>
    </location>
</feature>
<sequence>MEPSPAPSAAAKSGRFLRRTLLLLLAGALVIGLGTVVAPVDEGPPPLSTADQLRVDAEDSLLDAADRLEALAAREEGNNDGGSRLASRLAGDLRRQAAMFPLVTTWPSGSPAAQDGSGEARPSAGTAPSAGGEHSAIASGTAASQPEPDPQQALDTLSAAYKLLLDGSQAAEPGLARLLASVGASVYSQAVALHGAFPQTRSPAPWTPPSAAAAECTPAAGGASSSSPVPEPQPADTTSPGTQGSNEARAVAGVVVTEYRTIFIYEAALPRLSGKDRAAAEERYAAHRALAGRWEDLAASACLALPERAAAYPFPADPAAQPLEALAAAERDTASALADAVAFDRSLRGAAAADLAAAAVRLAEAGGRPPLTPGLDEDGGEG</sequence>
<comment type="caution">
    <text evidence="3">The sequence shown here is derived from an EMBL/GenBank/DDBJ whole genome shotgun (WGS) entry which is preliminary data.</text>
</comment>
<accession>A0ABQ5MQP5</accession>
<organism evidence="3 4">
    <name type="scientific">Arthrobacter mangrovi</name>
    <dbReference type="NCBI Taxonomy" id="2966350"/>
    <lineage>
        <taxon>Bacteria</taxon>
        <taxon>Bacillati</taxon>
        <taxon>Actinomycetota</taxon>
        <taxon>Actinomycetes</taxon>
        <taxon>Micrococcales</taxon>
        <taxon>Micrococcaceae</taxon>
        <taxon>Arthrobacter</taxon>
    </lineage>
</organism>
<keyword evidence="4" id="KW-1185">Reference proteome</keyword>
<proteinExistence type="predicted"/>
<reference evidence="3 4" key="1">
    <citation type="journal article" date="2023" name="Int. J. Syst. Evol. Microbiol.">
        <title>Arthrobacter mangrovi sp. nov., an actinobacterium isolated from the rhizosphere of a mangrove.</title>
        <authorList>
            <person name="Hamada M."/>
            <person name="Saitou S."/>
            <person name="Enomoto N."/>
            <person name="Nanri K."/>
            <person name="Hidaka K."/>
            <person name="Miura T."/>
            <person name="Tamura T."/>
        </authorList>
    </citation>
    <scope>NUCLEOTIDE SEQUENCE [LARGE SCALE GENOMIC DNA]</scope>
    <source>
        <strain evidence="3 4">NBRC 112813</strain>
    </source>
</reference>
<name>A0ABQ5MQP5_9MICC</name>
<feature type="compositionally biased region" description="Polar residues" evidence="1">
    <location>
        <begin position="235"/>
        <end position="246"/>
    </location>
</feature>
<dbReference type="InterPro" id="IPR012347">
    <property type="entry name" value="Ferritin-like"/>
</dbReference>
<dbReference type="Gene3D" id="1.20.1260.10">
    <property type="match status" value="1"/>
</dbReference>
<evidence type="ECO:0000313" key="3">
    <source>
        <dbReference type="EMBL" id="GLB66299.1"/>
    </source>
</evidence>
<dbReference type="Proteomes" id="UP001209654">
    <property type="component" value="Unassembled WGS sequence"/>
</dbReference>
<dbReference type="SUPFAM" id="SSF47240">
    <property type="entry name" value="Ferritin-like"/>
    <property type="match status" value="1"/>
</dbReference>
<evidence type="ECO:0000256" key="1">
    <source>
        <dbReference type="SAM" id="MobiDB-lite"/>
    </source>
</evidence>
<gene>
    <name evidence="3" type="ORF">AHIS1636_07380</name>
</gene>
<dbReference type="InterPro" id="IPR009078">
    <property type="entry name" value="Ferritin-like_SF"/>
</dbReference>
<feature type="compositionally biased region" description="Low complexity" evidence="1">
    <location>
        <begin position="209"/>
        <end position="227"/>
    </location>
</feature>
<dbReference type="RefSeq" id="WP_264794465.1">
    <property type="nucleotide sequence ID" value="NZ_BRVS01000003.1"/>
</dbReference>
<dbReference type="Pfam" id="PF14530">
    <property type="entry name" value="DUF4439"/>
    <property type="match status" value="1"/>
</dbReference>
<dbReference type="InterPro" id="IPR029447">
    <property type="entry name" value="DUF4439"/>
</dbReference>
<dbReference type="EMBL" id="BRVS01000003">
    <property type="protein sequence ID" value="GLB66299.1"/>
    <property type="molecule type" value="Genomic_DNA"/>
</dbReference>
<feature type="region of interest" description="Disordered" evidence="1">
    <location>
        <begin position="104"/>
        <end position="151"/>
    </location>
</feature>